<dbReference type="FunFam" id="3.40.50.300:FF:000030">
    <property type="entry name" value="26S protease regulatory subunit 8"/>
    <property type="match status" value="1"/>
</dbReference>
<name>A0A9Q0K2D1_9MAGN</name>
<dbReference type="AlphaFoldDB" id="A0A9Q0K2D1"/>
<reference evidence="13" key="1">
    <citation type="journal article" date="2023" name="Plant J.">
        <title>The genome of the king protea, Protea cynaroides.</title>
        <authorList>
            <person name="Chang J."/>
            <person name="Duong T.A."/>
            <person name="Schoeman C."/>
            <person name="Ma X."/>
            <person name="Roodt D."/>
            <person name="Barker N."/>
            <person name="Li Z."/>
            <person name="Van de Peer Y."/>
            <person name="Mizrachi E."/>
        </authorList>
    </citation>
    <scope>NUCLEOTIDE SEQUENCE</scope>
    <source>
        <tissue evidence="13">Young leaves</tissue>
    </source>
</reference>
<dbReference type="InterPro" id="IPR012340">
    <property type="entry name" value="NA-bd_OB-fold"/>
</dbReference>
<evidence type="ECO:0000256" key="4">
    <source>
        <dbReference type="ARBA" id="ARBA00022490"/>
    </source>
</evidence>
<dbReference type="GO" id="GO:0005524">
    <property type="term" value="F:ATP binding"/>
    <property type="evidence" value="ECO:0007669"/>
    <property type="project" value="UniProtKB-KW"/>
</dbReference>
<evidence type="ECO:0000256" key="3">
    <source>
        <dbReference type="ARBA" id="ARBA00006914"/>
    </source>
</evidence>
<dbReference type="Gene3D" id="2.40.50.140">
    <property type="entry name" value="Nucleic acid-binding proteins"/>
    <property type="match status" value="1"/>
</dbReference>
<dbReference type="InterPro" id="IPR027417">
    <property type="entry name" value="P-loop_NTPase"/>
</dbReference>
<evidence type="ECO:0000256" key="6">
    <source>
        <dbReference type="ARBA" id="ARBA00022840"/>
    </source>
</evidence>
<keyword evidence="14" id="KW-1185">Reference proteome</keyword>
<dbReference type="Pfam" id="PF17862">
    <property type="entry name" value="AAA_lid_3"/>
    <property type="match status" value="1"/>
</dbReference>
<dbReference type="Gene3D" id="1.10.8.60">
    <property type="match status" value="1"/>
</dbReference>
<dbReference type="Gene3D" id="3.40.50.300">
    <property type="entry name" value="P-loop containing nucleotide triphosphate hydrolases"/>
    <property type="match status" value="1"/>
</dbReference>
<dbReference type="FunFam" id="1.10.8.60:FF:000006">
    <property type="entry name" value="26S protease regulatory subunit 8"/>
    <property type="match status" value="1"/>
</dbReference>
<evidence type="ECO:0000313" key="13">
    <source>
        <dbReference type="EMBL" id="KAJ4958953.1"/>
    </source>
</evidence>
<keyword evidence="4" id="KW-0963">Cytoplasm</keyword>
<evidence type="ECO:0000259" key="12">
    <source>
        <dbReference type="SMART" id="SM00382"/>
    </source>
</evidence>
<dbReference type="InterPro" id="IPR041569">
    <property type="entry name" value="AAA_lid_3"/>
</dbReference>
<dbReference type="FunFam" id="2.40.50.140:FF:000044">
    <property type="entry name" value="26S protease regulatory subunit 8"/>
    <property type="match status" value="1"/>
</dbReference>
<proteinExistence type="inferred from homology"/>
<evidence type="ECO:0000256" key="5">
    <source>
        <dbReference type="ARBA" id="ARBA00022741"/>
    </source>
</evidence>
<dbReference type="SMART" id="SM00382">
    <property type="entry name" value="AAA"/>
    <property type="match status" value="1"/>
</dbReference>
<dbReference type="OrthoDB" id="1154031at2759"/>
<comment type="subunit">
    <text evidence="9">Component of the 19S regulatory particle (RP/PA700) base subcomplex of the 26S proteasome. The 26S proteasome is composed of a core protease (CP), known as the 20S proteasome, capped at one or both ends by the 19S regulatory particle (RP/PA700). The RP/PA700 complex is composed of at least 17 different subunits in two subcomplexes, the base and the lid, which form the portions proximal and distal to the 20S proteolytic core, respectively.</text>
</comment>
<sequence>MVQVMLWQLGLAVEKKRRWIALNLELIKLFEDSDSLVTKKASMDGAKSKTISRNSLKMVSFIALILSNTYSEKMATAAIEIMHAEAAASGDEMCTAKTMKQGEGLRQYYLQHIHDLQLQVRQKTHNLNRLEAQRNDVNSRVRMLREELQLLQEPGSYVGEVVKVMGKSKVLVKVHPEGKYVVDIDKNIDITKITPSTRVALRNDSYVLHLILPSKVDPLVNLMKVEKVPDSTYDMIGGLDQQIKEIKEVIELPIKHPELFESLGIAQPKGVLLYGPPGTGKTLLARAVAHHTDCTFIRVSGSELVQKYIGEGSRMVRELFVMAREHAPSIIFMDEIDSIGSARMESGTGNGDSEVQRTMLELLNQLDGFEASNKIKVLMATNRIDILDQALLRPGRIDRKIEFPNPNEESRFDILKIHSRKMNLMRGIDLKKIAEKMNGASGAELKAVCTEAGMFALRERRVHVTHEDFEMAVAKVMKKETDKNMSLRKLWKVGLSSGPLLPLESISSSRDEVRVVSLPLTKYAPAWSSVVIGDTGTW</sequence>
<dbReference type="Pfam" id="PF00004">
    <property type="entry name" value="AAA"/>
    <property type="match status" value="1"/>
</dbReference>
<evidence type="ECO:0000256" key="2">
    <source>
        <dbReference type="ARBA" id="ARBA00004496"/>
    </source>
</evidence>
<dbReference type="InterPro" id="IPR003960">
    <property type="entry name" value="ATPase_AAA_CS"/>
</dbReference>
<dbReference type="GO" id="GO:0000502">
    <property type="term" value="C:proteasome complex"/>
    <property type="evidence" value="ECO:0007669"/>
    <property type="project" value="UniProtKB-KW"/>
</dbReference>
<evidence type="ECO:0000256" key="11">
    <source>
        <dbReference type="SAM" id="Coils"/>
    </source>
</evidence>
<evidence type="ECO:0000256" key="1">
    <source>
        <dbReference type="ARBA" id="ARBA00004123"/>
    </source>
</evidence>
<comment type="subcellular location">
    <subcellularLocation>
        <location evidence="2">Cytoplasm</location>
    </subcellularLocation>
    <subcellularLocation>
        <location evidence="1">Nucleus</location>
    </subcellularLocation>
</comment>
<accession>A0A9Q0K2D1</accession>
<dbReference type="PANTHER" id="PTHR23073">
    <property type="entry name" value="26S PROTEASOME REGULATORY SUBUNIT"/>
    <property type="match status" value="1"/>
</dbReference>
<dbReference type="InterPro" id="IPR050221">
    <property type="entry name" value="26S_Proteasome_ATPase"/>
</dbReference>
<evidence type="ECO:0000256" key="9">
    <source>
        <dbReference type="ARBA" id="ARBA00061931"/>
    </source>
</evidence>
<dbReference type="Proteomes" id="UP001141806">
    <property type="component" value="Unassembled WGS sequence"/>
</dbReference>
<evidence type="ECO:0000256" key="7">
    <source>
        <dbReference type="ARBA" id="ARBA00022942"/>
    </source>
</evidence>
<feature type="domain" description="AAA+ ATPase" evidence="12">
    <location>
        <begin position="267"/>
        <end position="407"/>
    </location>
</feature>
<dbReference type="InterPro" id="IPR032501">
    <property type="entry name" value="Prot_ATP_ID_OB_2nd"/>
</dbReference>
<dbReference type="SUPFAM" id="SSF52540">
    <property type="entry name" value="P-loop containing nucleoside triphosphate hydrolases"/>
    <property type="match status" value="1"/>
</dbReference>
<organism evidence="13 14">
    <name type="scientific">Protea cynaroides</name>
    <dbReference type="NCBI Taxonomy" id="273540"/>
    <lineage>
        <taxon>Eukaryota</taxon>
        <taxon>Viridiplantae</taxon>
        <taxon>Streptophyta</taxon>
        <taxon>Embryophyta</taxon>
        <taxon>Tracheophyta</taxon>
        <taxon>Spermatophyta</taxon>
        <taxon>Magnoliopsida</taxon>
        <taxon>Proteales</taxon>
        <taxon>Proteaceae</taxon>
        <taxon>Protea</taxon>
    </lineage>
</organism>
<dbReference type="InterPro" id="IPR003593">
    <property type="entry name" value="AAA+_ATPase"/>
</dbReference>
<dbReference type="GO" id="GO:0016887">
    <property type="term" value="F:ATP hydrolysis activity"/>
    <property type="evidence" value="ECO:0007669"/>
    <property type="project" value="InterPro"/>
</dbReference>
<keyword evidence="5 10" id="KW-0547">Nucleotide-binding</keyword>
<dbReference type="PROSITE" id="PS00674">
    <property type="entry name" value="AAA"/>
    <property type="match status" value="1"/>
</dbReference>
<comment type="similarity">
    <text evidence="3 10">Belongs to the AAA ATPase family.</text>
</comment>
<comment type="caution">
    <text evidence="13">The sequence shown here is derived from an EMBL/GenBank/DDBJ whole genome shotgun (WGS) entry which is preliminary data.</text>
</comment>
<dbReference type="EMBL" id="JAMYWD010000010">
    <property type="protein sequence ID" value="KAJ4958953.1"/>
    <property type="molecule type" value="Genomic_DNA"/>
</dbReference>
<evidence type="ECO:0000256" key="10">
    <source>
        <dbReference type="RuleBase" id="RU003651"/>
    </source>
</evidence>
<dbReference type="InterPro" id="IPR003959">
    <property type="entry name" value="ATPase_AAA_core"/>
</dbReference>
<feature type="coiled-coil region" evidence="11">
    <location>
        <begin position="113"/>
        <end position="147"/>
    </location>
</feature>
<dbReference type="GO" id="GO:0005737">
    <property type="term" value="C:cytoplasm"/>
    <property type="evidence" value="ECO:0007669"/>
    <property type="project" value="UniProtKB-SubCell"/>
</dbReference>
<keyword evidence="8" id="KW-0539">Nucleus</keyword>
<dbReference type="CDD" id="cd19502">
    <property type="entry name" value="RecA-like_PAN_like"/>
    <property type="match status" value="1"/>
</dbReference>
<evidence type="ECO:0000313" key="14">
    <source>
        <dbReference type="Proteomes" id="UP001141806"/>
    </source>
</evidence>
<gene>
    <name evidence="13" type="ORF">NE237_026064</name>
</gene>
<dbReference type="GO" id="GO:0005634">
    <property type="term" value="C:nucleus"/>
    <property type="evidence" value="ECO:0007669"/>
    <property type="project" value="UniProtKB-SubCell"/>
</dbReference>
<keyword evidence="11" id="KW-0175">Coiled coil</keyword>
<protein>
    <recommendedName>
        <fullName evidence="12">AAA+ ATPase domain-containing protein</fullName>
    </recommendedName>
</protein>
<evidence type="ECO:0000256" key="8">
    <source>
        <dbReference type="ARBA" id="ARBA00023242"/>
    </source>
</evidence>
<keyword evidence="6 10" id="KW-0067">ATP-binding</keyword>
<keyword evidence="7" id="KW-0647">Proteasome</keyword>
<dbReference type="Pfam" id="PF16450">
    <property type="entry name" value="Prot_ATP_ID_OB_C"/>
    <property type="match status" value="1"/>
</dbReference>